<organism evidence="1 2">
    <name type="scientific">Pseudoloma neurophilia</name>
    <dbReference type="NCBI Taxonomy" id="146866"/>
    <lineage>
        <taxon>Eukaryota</taxon>
        <taxon>Fungi</taxon>
        <taxon>Fungi incertae sedis</taxon>
        <taxon>Microsporidia</taxon>
        <taxon>Pseudoloma</taxon>
    </lineage>
</organism>
<evidence type="ECO:0000313" key="2">
    <source>
        <dbReference type="Proteomes" id="UP000051530"/>
    </source>
</evidence>
<evidence type="ECO:0000313" key="1">
    <source>
        <dbReference type="EMBL" id="KRH94160.1"/>
    </source>
</evidence>
<dbReference type="Proteomes" id="UP000051530">
    <property type="component" value="Unassembled WGS sequence"/>
</dbReference>
<dbReference type="InterPro" id="IPR050951">
    <property type="entry name" value="Retrovirus_Pol_polyprotein"/>
</dbReference>
<sequence length="159" mass="18141">MKATVEIDSFDQETDNKLLRNLYCILTSEQEFLKSLAFSSTLGLIPKIQQIIETKDNLPIICKPYAVPCALREATCAEIVRLEMLGIIWYFKNGWGSPVFLKQKNGEIRLLNDYRLLNKMTIPMALLNPGADKMSIELQGSTVFSKLDLRQGYYQIQMA</sequence>
<dbReference type="InterPro" id="IPR043128">
    <property type="entry name" value="Rev_trsase/Diguanyl_cyclase"/>
</dbReference>
<dbReference type="Gene3D" id="3.30.70.270">
    <property type="match status" value="1"/>
</dbReference>
<dbReference type="OrthoDB" id="2195278at2759"/>
<accession>A0A0R0M5H1</accession>
<dbReference type="AlphaFoldDB" id="A0A0R0M5H1"/>
<proteinExistence type="predicted"/>
<protein>
    <submittedName>
        <fullName evidence="1">Putative retrovirus polyprotein</fullName>
    </submittedName>
</protein>
<name>A0A0R0M5H1_9MICR</name>
<reference evidence="1 2" key="1">
    <citation type="submission" date="2015-07" db="EMBL/GenBank/DDBJ databases">
        <title>The genome of Pseudoloma neurophilia, a relevant intracellular parasite of the zebrafish.</title>
        <authorList>
            <person name="Ndikumana S."/>
            <person name="Pelin A."/>
            <person name="Sanders J."/>
            <person name="Corradi N."/>
        </authorList>
    </citation>
    <scope>NUCLEOTIDE SEQUENCE [LARGE SCALE GENOMIC DNA]</scope>
    <source>
        <strain evidence="1 2">MK1</strain>
    </source>
</reference>
<dbReference type="Gene3D" id="3.10.10.10">
    <property type="entry name" value="HIV Type 1 Reverse Transcriptase, subunit A, domain 1"/>
    <property type="match status" value="1"/>
</dbReference>
<dbReference type="InterPro" id="IPR043502">
    <property type="entry name" value="DNA/RNA_pol_sf"/>
</dbReference>
<gene>
    <name evidence="1" type="ORF">M153_3630001577</name>
</gene>
<keyword evidence="2" id="KW-1185">Reference proteome</keyword>
<dbReference type="SUPFAM" id="SSF56672">
    <property type="entry name" value="DNA/RNA polymerases"/>
    <property type="match status" value="1"/>
</dbReference>
<dbReference type="VEuPathDB" id="MicrosporidiaDB:M153_3630001577"/>
<dbReference type="PANTHER" id="PTHR37984">
    <property type="entry name" value="PROTEIN CBG26694"/>
    <property type="match status" value="1"/>
</dbReference>
<dbReference type="PANTHER" id="PTHR37984:SF5">
    <property type="entry name" value="PROTEIN NYNRIN-LIKE"/>
    <property type="match status" value="1"/>
</dbReference>
<comment type="caution">
    <text evidence="1">The sequence shown here is derived from an EMBL/GenBank/DDBJ whole genome shotgun (WGS) entry which is preliminary data.</text>
</comment>
<dbReference type="EMBL" id="LGUB01000126">
    <property type="protein sequence ID" value="KRH94160.1"/>
    <property type="molecule type" value="Genomic_DNA"/>
</dbReference>